<dbReference type="Proteomes" id="UP000609879">
    <property type="component" value="Unassembled WGS sequence"/>
</dbReference>
<protein>
    <recommendedName>
        <fullName evidence="3">Thymidylate synthase/dCMP hydroxymethylase domain-containing protein</fullName>
    </recommendedName>
</protein>
<dbReference type="PANTHER" id="PTHR11548:SF1">
    <property type="entry name" value="THYMIDYLATE SYNTHASE 1"/>
    <property type="match status" value="1"/>
</dbReference>
<organism evidence="4 5">
    <name type="scientific">Paractinoplanes deccanensis</name>
    <dbReference type="NCBI Taxonomy" id="113561"/>
    <lineage>
        <taxon>Bacteria</taxon>
        <taxon>Bacillati</taxon>
        <taxon>Actinomycetota</taxon>
        <taxon>Actinomycetes</taxon>
        <taxon>Micromonosporales</taxon>
        <taxon>Micromonosporaceae</taxon>
        <taxon>Paractinoplanes</taxon>
    </lineage>
</organism>
<dbReference type="InterPro" id="IPR023451">
    <property type="entry name" value="Thymidate_synth/dCMP_Mease_dom"/>
</dbReference>
<evidence type="ECO:0000313" key="4">
    <source>
        <dbReference type="EMBL" id="GID72438.1"/>
    </source>
</evidence>
<evidence type="ECO:0000256" key="1">
    <source>
        <dbReference type="ARBA" id="ARBA00022603"/>
    </source>
</evidence>
<feature type="domain" description="Thymidylate synthase/dCMP hydroxymethylase" evidence="3">
    <location>
        <begin position="118"/>
        <end position="226"/>
    </location>
</feature>
<gene>
    <name evidence="4" type="ORF">Ade02nite_10790</name>
</gene>
<evidence type="ECO:0000313" key="5">
    <source>
        <dbReference type="Proteomes" id="UP000609879"/>
    </source>
</evidence>
<evidence type="ECO:0000256" key="2">
    <source>
        <dbReference type="ARBA" id="ARBA00022679"/>
    </source>
</evidence>
<dbReference type="SUPFAM" id="SSF55831">
    <property type="entry name" value="Thymidylate synthase/dCMP hydroxymethylase"/>
    <property type="match status" value="1"/>
</dbReference>
<sequence length="328" mass="35332">MATFSDLAQAMTAVAGDLLEADRVAGVSDARSVGSSYGTAVRPFREILAYTFSLEDPRRVLIDRPARPIHVPYLLANILWTVAGSDAVDEIGYWNPRAMNFSDDGACIRSAPGPRLFGAVEQFAMARRRLTSDPSTRRAIMLLVDPADLTADTKDIPCIASLQFFLRGGRLSAIGTMRSQSAIMVMPYDIPLLTSLQCLMARELGVEVGTYTHHCNSLHFYEEELAVTESVAAGDLTNVTMPAICSLPGLRQLASRMTEMRAVPIATIRSWAHEAERDRSHSFSSVVQRILLGHVLDTAGDRELAAVLLAGAGAVGGLSGPATRAGRS</sequence>
<proteinExistence type="predicted"/>
<name>A0ABQ3XXG7_9ACTN</name>
<reference evidence="4 5" key="1">
    <citation type="submission" date="2021-01" db="EMBL/GenBank/DDBJ databases">
        <title>Whole genome shotgun sequence of Actinoplanes deccanensis NBRC 13994.</title>
        <authorList>
            <person name="Komaki H."/>
            <person name="Tamura T."/>
        </authorList>
    </citation>
    <scope>NUCLEOTIDE SEQUENCE [LARGE SCALE GENOMIC DNA]</scope>
    <source>
        <strain evidence="4 5">NBRC 13994</strain>
    </source>
</reference>
<comment type="caution">
    <text evidence="4">The sequence shown here is derived from an EMBL/GenBank/DDBJ whole genome shotgun (WGS) entry which is preliminary data.</text>
</comment>
<dbReference type="RefSeq" id="WP_203760393.1">
    <property type="nucleotide sequence ID" value="NZ_BAAABO010000025.1"/>
</dbReference>
<evidence type="ECO:0000259" key="3">
    <source>
        <dbReference type="Pfam" id="PF00303"/>
    </source>
</evidence>
<keyword evidence="1" id="KW-0489">Methyltransferase</keyword>
<dbReference type="PANTHER" id="PTHR11548">
    <property type="entry name" value="THYMIDYLATE SYNTHASE 1"/>
    <property type="match status" value="1"/>
</dbReference>
<dbReference type="EMBL" id="BOMI01000015">
    <property type="protein sequence ID" value="GID72438.1"/>
    <property type="molecule type" value="Genomic_DNA"/>
</dbReference>
<dbReference type="InterPro" id="IPR045097">
    <property type="entry name" value="Thymidate_synth/dCMP_Mease"/>
</dbReference>
<keyword evidence="2" id="KW-0808">Transferase</keyword>
<dbReference type="Gene3D" id="3.30.572.10">
    <property type="entry name" value="Thymidylate synthase/dCMP hydroxymethylase domain"/>
    <property type="match status" value="1"/>
</dbReference>
<dbReference type="InterPro" id="IPR036926">
    <property type="entry name" value="Thymidate_synth/dCMP_Mease_sf"/>
</dbReference>
<dbReference type="Pfam" id="PF00303">
    <property type="entry name" value="Thymidylat_synt"/>
    <property type="match status" value="1"/>
</dbReference>
<keyword evidence="5" id="KW-1185">Reference proteome</keyword>
<accession>A0ABQ3XXG7</accession>